<evidence type="ECO:0000313" key="4">
    <source>
        <dbReference type="EMBL" id="TPR08666.1"/>
    </source>
</evidence>
<comment type="caution">
    <text evidence="4">The sequence shown here is derived from an EMBL/GenBank/DDBJ whole genome shotgun (WGS) entry which is preliminary data.</text>
</comment>
<sequence>MATSVDAKLLKQTKFPPEFSRKVDMTKVNIEVMKKWIAGKISEILGNEDDVVIELCFNLLEGSRFPDIKSLQIQLTGFLDKDTGKFCKELWSLCLSAQENPQGVPKELLEAKKLELIQEKVGCLADVWVVGRMLTPSLFRSKRKEPPRKPANRRNRSAHENENLKTFDAENGLSAQGEEEEAVVAVVETLIGVGRLRDNAAVTVFEVRLADESSIPTCPQALVEAVGHPVRPAALVLAPCLPRAHPHHVGAILATTGTDDVGRLAALSPRTAVIAGGPGDAALITKRPTETEIRFFPQCIAFTCLQGSTQEERFFSIEVPFEVARARKSRDDRRLSRSRDRNDTRRRRKRRRSIERYAPVARRRRNTSSVSVPSDKRKRMADEDEDAAKRSPPQAEKPSSSDQEMKDATETAAPSNNPARVRISSSELREKLLREKIIAMRRTASSDKVGSSASSR</sequence>
<evidence type="ECO:0000313" key="5">
    <source>
        <dbReference type="Proteomes" id="UP000197666"/>
    </source>
</evidence>
<feature type="region of interest" description="Disordered" evidence="2">
    <location>
        <begin position="326"/>
        <end position="428"/>
    </location>
</feature>
<evidence type="ECO:0000256" key="1">
    <source>
        <dbReference type="ARBA" id="ARBA00022664"/>
    </source>
</evidence>
<dbReference type="Proteomes" id="UP000197666">
    <property type="component" value="Unassembled WGS sequence"/>
</dbReference>
<dbReference type="SMART" id="SM00311">
    <property type="entry name" value="PWI"/>
    <property type="match status" value="1"/>
</dbReference>
<dbReference type="GO" id="GO:0003723">
    <property type="term" value="F:RNA binding"/>
    <property type="evidence" value="ECO:0007669"/>
    <property type="project" value="TreeGrafter"/>
</dbReference>
<keyword evidence="4" id="KW-0808">Transferase</keyword>
<name>A0A505I5X4_ASPNG</name>
<dbReference type="Pfam" id="PF01480">
    <property type="entry name" value="PWI"/>
    <property type="match status" value="1"/>
</dbReference>
<dbReference type="GO" id="GO:0005681">
    <property type="term" value="C:spliceosomal complex"/>
    <property type="evidence" value="ECO:0007669"/>
    <property type="project" value="TreeGrafter"/>
</dbReference>
<dbReference type="Gene3D" id="1.20.1390.10">
    <property type="entry name" value="PWI domain"/>
    <property type="match status" value="1"/>
</dbReference>
<dbReference type="PROSITE" id="PS51025">
    <property type="entry name" value="PWI"/>
    <property type="match status" value="1"/>
</dbReference>
<feature type="compositionally biased region" description="Basic residues" evidence="2">
    <location>
        <begin position="344"/>
        <end position="353"/>
    </location>
</feature>
<keyword evidence="1" id="KW-0507">mRNA processing</keyword>
<feature type="compositionally biased region" description="Basic residues" evidence="2">
    <location>
        <begin position="140"/>
        <end position="156"/>
    </location>
</feature>
<dbReference type="PANTHER" id="PTHR23148:SF0">
    <property type="entry name" value="SERINE_ARGININE REPETITIVE MATRIX PROTEIN 1"/>
    <property type="match status" value="1"/>
</dbReference>
<feature type="region of interest" description="Disordered" evidence="2">
    <location>
        <begin position="140"/>
        <end position="169"/>
    </location>
</feature>
<dbReference type="AlphaFoldDB" id="A0A505I5X4"/>
<dbReference type="InterPro" id="IPR052225">
    <property type="entry name" value="Ser/Arg_repetitive_matrix"/>
</dbReference>
<reference evidence="5" key="1">
    <citation type="submission" date="2018-10" db="EMBL/GenBank/DDBJ databases">
        <title>FDA dAtabase for Regulatory Grade micrObial Sequences (FDA-ARGOS): Supporting development and validation of Infectious Disease Dx tests.</title>
        <authorList>
            <person name="Kerrigan L."/>
            <person name="Tallon L."/>
            <person name="Sadzewicz L."/>
            <person name="Sengamalay N."/>
            <person name="Ott S."/>
            <person name="Godinez A."/>
            <person name="Nagaraj S."/>
            <person name="Vavikolanu K."/>
            <person name="Nadendla S."/>
            <person name="George J."/>
            <person name="Sichtig H."/>
        </authorList>
    </citation>
    <scope>NUCLEOTIDE SEQUENCE [LARGE SCALE GENOMIC DNA]</scope>
    <source>
        <strain evidence="5">FDAARGOS_311</strain>
    </source>
</reference>
<proteinExistence type="predicted"/>
<evidence type="ECO:0000259" key="3">
    <source>
        <dbReference type="PROSITE" id="PS51025"/>
    </source>
</evidence>
<dbReference type="GO" id="GO:0016740">
    <property type="term" value="F:transferase activity"/>
    <property type="evidence" value="ECO:0007669"/>
    <property type="project" value="UniProtKB-KW"/>
</dbReference>
<protein>
    <submittedName>
        <fullName evidence="4">Glycosyl transferases group 1 family protein</fullName>
    </submittedName>
</protein>
<feature type="compositionally biased region" description="Basic and acidic residues" evidence="2">
    <location>
        <begin position="329"/>
        <end position="343"/>
    </location>
</feature>
<feature type="domain" description="PWI" evidence="3">
    <location>
        <begin position="12"/>
        <end position="111"/>
    </location>
</feature>
<dbReference type="InterPro" id="IPR036483">
    <property type="entry name" value="PWI_dom_sf"/>
</dbReference>
<dbReference type="InterPro" id="IPR002483">
    <property type="entry name" value="PWI_dom"/>
</dbReference>
<feature type="compositionally biased region" description="Polar residues" evidence="2">
    <location>
        <begin position="412"/>
        <end position="426"/>
    </location>
</feature>
<dbReference type="VEuPathDB" id="FungiDB:An02g11630"/>
<dbReference type="VEuPathDB" id="FungiDB:M747DRAFT_232102"/>
<dbReference type="VEuPathDB" id="FungiDB:ATCC64974_53440"/>
<accession>A0A505I5X4</accession>
<dbReference type="GO" id="GO:0048024">
    <property type="term" value="P:regulation of mRNA splicing, via spliceosome"/>
    <property type="evidence" value="ECO:0007669"/>
    <property type="project" value="TreeGrafter"/>
</dbReference>
<evidence type="ECO:0000256" key="2">
    <source>
        <dbReference type="SAM" id="MobiDB-lite"/>
    </source>
</evidence>
<feature type="compositionally biased region" description="Basic and acidic residues" evidence="2">
    <location>
        <begin position="157"/>
        <end position="168"/>
    </location>
</feature>
<dbReference type="VEuPathDB" id="FungiDB:ASPNIDRAFT2_131008"/>
<dbReference type="PANTHER" id="PTHR23148">
    <property type="entry name" value="SERINE/ARGININE REGULATED NUCLEAR MATRIX PROTEIN"/>
    <property type="match status" value="1"/>
</dbReference>
<dbReference type="GO" id="GO:0006397">
    <property type="term" value="P:mRNA processing"/>
    <property type="evidence" value="ECO:0007669"/>
    <property type="project" value="UniProtKB-KW"/>
</dbReference>
<organism evidence="4 5">
    <name type="scientific">Aspergillus niger</name>
    <dbReference type="NCBI Taxonomy" id="5061"/>
    <lineage>
        <taxon>Eukaryota</taxon>
        <taxon>Fungi</taxon>
        <taxon>Dikarya</taxon>
        <taxon>Ascomycota</taxon>
        <taxon>Pezizomycotina</taxon>
        <taxon>Eurotiomycetes</taxon>
        <taxon>Eurotiomycetidae</taxon>
        <taxon>Eurotiales</taxon>
        <taxon>Aspergillaceae</taxon>
        <taxon>Aspergillus</taxon>
        <taxon>Aspergillus subgen. Circumdati</taxon>
    </lineage>
</organism>
<dbReference type="EMBL" id="NKJJ02000003">
    <property type="protein sequence ID" value="TPR08666.1"/>
    <property type="molecule type" value="Genomic_DNA"/>
</dbReference>
<gene>
    <name evidence="4" type="ORF">CAN33_005325</name>
</gene>
<dbReference type="SUPFAM" id="SSF101233">
    <property type="entry name" value="PWI domain"/>
    <property type="match status" value="1"/>
</dbReference>